<dbReference type="InterPro" id="IPR011055">
    <property type="entry name" value="Dup_hybrid_motif"/>
</dbReference>
<dbReference type="CDD" id="cd12797">
    <property type="entry name" value="M23_peptidase"/>
    <property type="match status" value="1"/>
</dbReference>
<evidence type="ECO:0000313" key="5">
    <source>
        <dbReference type="Proteomes" id="UP001596978"/>
    </source>
</evidence>
<evidence type="ECO:0000256" key="2">
    <source>
        <dbReference type="SAM" id="SignalP"/>
    </source>
</evidence>
<sequence length="441" mass="47499">MKPSFLRPFLFLLVMLPFLSCETEGVVAEQSIQNSVAITTLSDLPPSVQAKVNETMQTIQSNRLHTFGNVEPTQVNQVNKIDGSASYTMRLEKLNEGLYYDNLVVNEAADGSLTTNIIRYEPDAEWYKDKKLAMADYTSYTGRTTLFSTESDRTYVANLIDGALVNNPSGGTARSTECYVSDVQYVGLEQDGVFYVYEVNYTYTCYETGGGGGGGDPFNNDDETGGNGTGGNGDGDGVNDNINTLPVDEYGVPPCPGDPVSYPEIAPSSASGVEGGRYGCTRQANTSCNGENGKKYHGGLDVASPINSYAGSMFDGEIVNIVDDVDPNTYGNHGPCGNRVEIESTLADGTTIRIRYCHLNEVDSDLSVGQSVGQGHYIGTLGKTGNASGTEITPHVHVVVREQLPNGSWNRKNPELYMNTLFNTEGEPIIESEPCFNALGN</sequence>
<dbReference type="EC" id="3.4.24.-" evidence="4"/>
<dbReference type="Proteomes" id="UP001596978">
    <property type="component" value="Unassembled WGS sequence"/>
</dbReference>
<dbReference type="PANTHER" id="PTHR21666">
    <property type="entry name" value="PEPTIDASE-RELATED"/>
    <property type="match status" value="1"/>
</dbReference>
<organism evidence="4 5">
    <name type="scientific">Sungkyunkwania multivorans</name>
    <dbReference type="NCBI Taxonomy" id="1173618"/>
    <lineage>
        <taxon>Bacteria</taxon>
        <taxon>Pseudomonadati</taxon>
        <taxon>Bacteroidota</taxon>
        <taxon>Flavobacteriia</taxon>
        <taxon>Flavobacteriales</taxon>
        <taxon>Flavobacteriaceae</taxon>
        <taxon>Sungkyunkwania</taxon>
    </lineage>
</organism>
<proteinExistence type="predicted"/>
<dbReference type="Gene3D" id="2.70.70.10">
    <property type="entry name" value="Glucose Permease (Domain IIA)"/>
    <property type="match status" value="1"/>
</dbReference>
<feature type="region of interest" description="Disordered" evidence="1">
    <location>
        <begin position="214"/>
        <end position="237"/>
    </location>
</feature>
<dbReference type="SUPFAM" id="SSF51261">
    <property type="entry name" value="Duplicated hybrid motif"/>
    <property type="match status" value="1"/>
</dbReference>
<keyword evidence="4" id="KW-0378">Hydrolase</keyword>
<dbReference type="PANTHER" id="PTHR21666:SF270">
    <property type="entry name" value="MUREIN HYDROLASE ACTIVATOR ENVC"/>
    <property type="match status" value="1"/>
</dbReference>
<evidence type="ECO:0000256" key="1">
    <source>
        <dbReference type="SAM" id="MobiDB-lite"/>
    </source>
</evidence>
<dbReference type="InterPro" id="IPR050570">
    <property type="entry name" value="Cell_wall_metabolism_enzyme"/>
</dbReference>
<dbReference type="RefSeq" id="WP_386409126.1">
    <property type="nucleotide sequence ID" value="NZ_JBHTJH010000017.1"/>
</dbReference>
<dbReference type="EMBL" id="JBHTJH010000017">
    <property type="protein sequence ID" value="MFD0863254.1"/>
    <property type="molecule type" value="Genomic_DNA"/>
</dbReference>
<protein>
    <submittedName>
        <fullName evidence="4">M23 family metallopeptidase</fullName>
        <ecNumber evidence="4">3.4.24.-</ecNumber>
    </submittedName>
</protein>
<feature type="signal peptide" evidence="2">
    <location>
        <begin position="1"/>
        <end position="20"/>
    </location>
</feature>
<comment type="caution">
    <text evidence="4">The sequence shown here is derived from an EMBL/GenBank/DDBJ whole genome shotgun (WGS) entry which is preliminary data.</text>
</comment>
<reference evidence="5" key="1">
    <citation type="journal article" date="2019" name="Int. J. Syst. Evol. Microbiol.">
        <title>The Global Catalogue of Microorganisms (GCM) 10K type strain sequencing project: providing services to taxonomists for standard genome sequencing and annotation.</title>
        <authorList>
            <consortium name="The Broad Institute Genomics Platform"/>
            <consortium name="The Broad Institute Genome Sequencing Center for Infectious Disease"/>
            <person name="Wu L."/>
            <person name="Ma J."/>
        </authorList>
    </citation>
    <scope>NUCLEOTIDE SEQUENCE [LARGE SCALE GENOMIC DNA]</scope>
    <source>
        <strain evidence="5">CCUG 62952</strain>
    </source>
</reference>
<dbReference type="InterPro" id="IPR016047">
    <property type="entry name" value="M23ase_b-sheet_dom"/>
</dbReference>
<gene>
    <name evidence="4" type="ORF">ACFQ1M_13655</name>
</gene>
<name>A0ABW3D294_9FLAO</name>
<feature type="compositionally biased region" description="Gly residues" evidence="1">
    <location>
        <begin position="225"/>
        <end position="236"/>
    </location>
</feature>
<evidence type="ECO:0000259" key="3">
    <source>
        <dbReference type="Pfam" id="PF01551"/>
    </source>
</evidence>
<evidence type="ECO:0000313" key="4">
    <source>
        <dbReference type="EMBL" id="MFD0863254.1"/>
    </source>
</evidence>
<keyword evidence="5" id="KW-1185">Reference proteome</keyword>
<accession>A0ABW3D294</accession>
<keyword evidence="2" id="KW-0732">Signal</keyword>
<feature type="domain" description="M23ase beta-sheet core" evidence="3">
    <location>
        <begin position="296"/>
        <end position="402"/>
    </location>
</feature>
<dbReference type="Pfam" id="PF01551">
    <property type="entry name" value="Peptidase_M23"/>
    <property type="match status" value="1"/>
</dbReference>
<feature type="chain" id="PRO_5046832996" evidence="2">
    <location>
        <begin position="21"/>
        <end position="441"/>
    </location>
</feature>
<dbReference type="GO" id="GO:0016787">
    <property type="term" value="F:hydrolase activity"/>
    <property type="evidence" value="ECO:0007669"/>
    <property type="project" value="UniProtKB-KW"/>
</dbReference>